<comment type="cofactor">
    <cofactor evidence="1">
        <name>Mg(2+)</name>
        <dbReference type="ChEBI" id="CHEBI:18420"/>
    </cofactor>
</comment>
<dbReference type="GO" id="GO:0006694">
    <property type="term" value="P:steroid biosynthetic process"/>
    <property type="evidence" value="ECO:0007669"/>
    <property type="project" value="UniProtKB-KW"/>
</dbReference>
<dbReference type="GO" id="GO:0046872">
    <property type="term" value="F:metal ion binding"/>
    <property type="evidence" value="ECO:0007669"/>
    <property type="project" value="UniProtKB-KW"/>
</dbReference>
<dbReference type="GO" id="GO:0005737">
    <property type="term" value="C:cytoplasm"/>
    <property type="evidence" value="ECO:0007669"/>
    <property type="project" value="TreeGrafter"/>
</dbReference>
<evidence type="ECO:0000256" key="9">
    <source>
        <dbReference type="ARBA" id="ARBA00023098"/>
    </source>
</evidence>
<evidence type="ECO:0000256" key="7">
    <source>
        <dbReference type="ARBA" id="ARBA00022842"/>
    </source>
</evidence>
<dbReference type="InterPro" id="IPR000086">
    <property type="entry name" value="NUDIX_hydrolase_dom"/>
</dbReference>
<dbReference type="Pfam" id="PF00293">
    <property type="entry name" value="NUDIX"/>
    <property type="match status" value="1"/>
</dbReference>
<dbReference type="PANTHER" id="PTHR10885">
    <property type="entry name" value="ISOPENTENYL-DIPHOSPHATE DELTA-ISOMERASE"/>
    <property type="match status" value="1"/>
</dbReference>
<protein>
    <recommendedName>
        <fullName evidence="4">isopentenyl-diphosphate Delta-isomerase</fullName>
        <ecNumber evidence="4">5.3.3.2</ecNumber>
    </recommendedName>
</protein>
<dbReference type="PIRSF" id="PIRSF018427">
    <property type="entry name" value="Isopntndiph_ism"/>
    <property type="match status" value="1"/>
</dbReference>
<dbReference type="FunFam" id="3.90.79.10:FF:000012">
    <property type="entry name" value="Isopentenyl-diphosphate Delta-isomerase 1"/>
    <property type="match status" value="1"/>
</dbReference>
<evidence type="ECO:0000256" key="1">
    <source>
        <dbReference type="ARBA" id="ARBA00001946"/>
    </source>
</evidence>
<keyword evidence="5" id="KW-0444">Lipid biosynthesis</keyword>
<dbReference type="Gene3D" id="3.90.79.10">
    <property type="entry name" value="Nucleoside Triphosphate Pyrophosphohydrolase"/>
    <property type="match status" value="1"/>
</dbReference>
<keyword evidence="6" id="KW-0479">Metal-binding</keyword>
<keyword evidence="11" id="KW-0413">Isomerase</keyword>
<gene>
    <name evidence="13" type="ORF">VSP0166_LOCUS15421</name>
</gene>
<reference evidence="13" key="1">
    <citation type="submission" date="2021-01" db="EMBL/GenBank/DDBJ databases">
        <authorList>
            <person name="Corre E."/>
            <person name="Pelletier E."/>
            <person name="Niang G."/>
            <person name="Scheremetjew M."/>
            <person name="Finn R."/>
            <person name="Kale V."/>
            <person name="Holt S."/>
            <person name="Cochrane G."/>
            <person name="Meng A."/>
            <person name="Brown T."/>
            <person name="Cohen L."/>
        </authorList>
    </citation>
    <scope>NUCLEOTIDE SEQUENCE</scope>
    <source>
        <strain evidence="13">DIVA3 518/3/11/1/6</strain>
    </source>
</reference>
<evidence type="ECO:0000256" key="11">
    <source>
        <dbReference type="ARBA" id="ARBA00023235"/>
    </source>
</evidence>
<dbReference type="GO" id="GO:0004452">
    <property type="term" value="F:isopentenyl-diphosphate delta-isomerase activity"/>
    <property type="evidence" value="ECO:0007669"/>
    <property type="project" value="UniProtKB-EC"/>
</dbReference>
<dbReference type="GO" id="GO:0009240">
    <property type="term" value="P:isopentenyl diphosphate biosynthetic process"/>
    <property type="evidence" value="ECO:0007669"/>
    <property type="project" value="TreeGrafter"/>
</dbReference>
<comment type="pathway">
    <text evidence="2">Isoprenoid biosynthesis; dimethylallyl diphosphate biosynthesis; dimethylallyl diphosphate from isopentenyl diphosphate: step 1/1.</text>
</comment>
<evidence type="ECO:0000256" key="4">
    <source>
        <dbReference type="ARBA" id="ARBA00012057"/>
    </source>
</evidence>
<evidence type="ECO:0000256" key="10">
    <source>
        <dbReference type="ARBA" id="ARBA00023229"/>
    </source>
</evidence>
<accession>A0A7S4MQK3</accession>
<dbReference type="EMBL" id="HBKP01022126">
    <property type="protein sequence ID" value="CAE2235956.1"/>
    <property type="molecule type" value="Transcribed_RNA"/>
</dbReference>
<dbReference type="EC" id="5.3.3.2" evidence="4"/>
<dbReference type="PANTHER" id="PTHR10885:SF0">
    <property type="entry name" value="ISOPENTENYL-DIPHOSPHATE DELTA-ISOMERASE"/>
    <property type="match status" value="1"/>
</dbReference>
<keyword evidence="7" id="KW-0460">Magnesium</keyword>
<dbReference type="InterPro" id="IPR015797">
    <property type="entry name" value="NUDIX_hydrolase-like_dom_sf"/>
</dbReference>
<evidence type="ECO:0000313" key="13">
    <source>
        <dbReference type="EMBL" id="CAE2235956.1"/>
    </source>
</evidence>
<dbReference type="CDD" id="cd02885">
    <property type="entry name" value="NUDIX_IPP_Isomerase"/>
    <property type="match status" value="1"/>
</dbReference>
<dbReference type="NCBIfam" id="TIGR02150">
    <property type="entry name" value="IPP_isom_1"/>
    <property type="match status" value="1"/>
</dbReference>
<comment type="similarity">
    <text evidence="3">Belongs to the IPP isomerase type 1 family.</text>
</comment>
<sequence>MGDVSLEGYDEVQIELMNEKCILVDENDKVIGSETKKNCHLNTFIEKGLLHRAFSVFLFNSDNELLLQQRSAEKITFPLYWTNTVCSHPLQFEDKEGNVLPNQPEMEDENQYGAKRAAIRKMDQELGISADQLPIDQFQFLTKILYKAPSDGIWGEHEVDYILIIRKNVSFTPNPNEVKDTKYVSQEGLKQFIAEADENGIPITPWFRLIVENFLYKWWDQLDDLESLQSNTVHKMI</sequence>
<feature type="domain" description="Nudix hydrolase" evidence="12">
    <location>
        <begin position="49"/>
        <end position="209"/>
    </location>
</feature>
<evidence type="ECO:0000256" key="6">
    <source>
        <dbReference type="ARBA" id="ARBA00022723"/>
    </source>
</evidence>
<dbReference type="GO" id="GO:0050992">
    <property type="term" value="P:dimethylallyl diphosphate biosynthetic process"/>
    <property type="evidence" value="ECO:0007669"/>
    <property type="project" value="UniProtKB-UniPathway"/>
</dbReference>
<dbReference type="InterPro" id="IPR011876">
    <property type="entry name" value="IsopentenylPP_isomerase_typ1"/>
</dbReference>
<evidence type="ECO:0000256" key="3">
    <source>
        <dbReference type="ARBA" id="ARBA00007579"/>
    </source>
</evidence>
<organism evidence="13">
    <name type="scientific">Vannella robusta</name>
    <dbReference type="NCBI Taxonomy" id="1487602"/>
    <lineage>
        <taxon>Eukaryota</taxon>
        <taxon>Amoebozoa</taxon>
        <taxon>Discosea</taxon>
        <taxon>Flabellinia</taxon>
        <taxon>Vannellidae</taxon>
        <taxon>Vannella</taxon>
    </lineage>
</organism>
<dbReference type="AlphaFoldDB" id="A0A7S4MQK3"/>
<name>A0A7S4MQK3_9EUKA</name>
<keyword evidence="8" id="KW-0752">Steroid biosynthesis</keyword>
<keyword evidence="10" id="KW-0414">Isoprene biosynthesis</keyword>
<dbReference type="SUPFAM" id="SSF55811">
    <property type="entry name" value="Nudix"/>
    <property type="match status" value="1"/>
</dbReference>
<dbReference type="PROSITE" id="PS51462">
    <property type="entry name" value="NUDIX"/>
    <property type="match status" value="1"/>
</dbReference>
<evidence type="ECO:0000259" key="12">
    <source>
        <dbReference type="PROSITE" id="PS51462"/>
    </source>
</evidence>
<evidence type="ECO:0000256" key="5">
    <source>
        <dbReference type="ARBA" id="ARBA00022516"/>
    </source>
</evidence>
<dbReference type="UniPathway" id="UPA00059">
    <property type="reaction ID" value="UER00104"/>
</dbReference>
<proteinExistence type="inferred from homology"/>
<evidence type="ECO:0000256" key="8">
    <source>
        <dbReference type="ARBA" id="ARBA00022955"/>
    </source>
</evidence>
<keyword evidence="9" id="KW-0443">Lipid metabolism</keyword>
<evidence type="ECO:0000256" key="2">
    <source>
        <dbReference type="ARBA" id="ARBA00004826"/>
    </source>
</evidence>